<evidence type="ECO:0000313" key="6">
    <source>
        <dbReference type="EMBL" id="URI08053.1"/>
    </source>
</evidence>
<comment type="subcellular location">
    <subcellularLocation>
        <location evidence="5">Cell membrane</location>
        <topology evidence="5">Multi-pass membrane protein</topology>
    </subcellularLocation>
    <subcellularLocation>
        <location evidence="1">Membrane</location>
        <topology evidence="1">Multi-pass membrane protein</topology>
    </subcellularLocation>
</comment>
<dbReference type="InterPro" id="IPR002781">
    <property type="entry name" value="TM_pro_TauE-like"/>
</dbReference>
<protein>
    <recommendedName>
        <fullName evidence="5">Probable membrane transporter protein</fullName>
    </recommendedName>
</protein>
<evidence type="ECO:0000256" key="3">
    <source>
        <dbReference type="ARBA" id="ARBA00022989"/>
    </source>
</evidence>
<comment type="similarity">
    <text evidence="5">Belongs to the 4-toluene sulfonate uptake permease (TSUP) (TC 2.A.102) family.</text>
</comment>
<dbReference type="Proteomes" id="UP001056201">
    <property type="component" value="Chromosome 1"/>
</dbReference>
<feature type="transmembrane region" description="Helical" evidence="5">
    <location>
        <begin position="228"/>
        <end position="245"/>
    </location>
</feature>
<evidence type="ECO:0000313" key="7">
    <source>
        <dbReference type="Proteomes" id="UP001056201"/>
    </source>
</evidence>
<feature type="transmembrane region" description="Helical" evidence="5">
    <location>
        <begin position="34"/>
        <end position="58"/>
    </location>
</feature>
<sequence>MTLLLAGALVLLAGAAIGATAIGGVLVVPALTGVAGLPVGTAIAASSFGFLLTGLLGWRRLPGAQAAGDSPHTAWWPLHLAALAGAAGGALLVHQVPPGAVRLWVAALAAGSGLHTLWLLRRPPAAARPPLGPLALVLVGAAVGCGSALSGTGGPVLLLPVLMLLGLPTLPSVAAAQAVQLPIALAASSAHALAGRLDWGLGLAVGAALLAGAWAGRQAARRLDARRLRLATALALIATGVVYAST</sequence>
<keyword evidence="3 5" id="KW-1133">Transmembrane helix</keyword>
<evidence type="ECO:0000256" key="4">
    <source>
        <dbReference type="ARBA" id="ARBA00023136"/>
    </source>
</evidence>
<keyword evidence="7" id="KW-1185">Reference proteome</keyword>
<dbReference type="InterPro" id="IPR051598">
    <property type="entry name" value="TSUP/Inactive_protease-like"/>
</dbReference>
<keyword evidence="4 5" id="KW-0472">Membrane</keyword>
<reference evidence="6" key="1">
    <citation type="submission" date="2022-05" db="EMBL/GenBank/DDBJ databases">
        <title>An RpoN-dependent PEP-CTERM gene is involved in floc formation of an Aquincola tertiaricarbonis strain.</title>
        <authorList>
            <person name="Qiu D."/>
            <person name="Xia M."/>
        </authorList>
    </citation>
    <scope>NUCLEOTIDE SEQUENCE</scope>
    <source>
        <strain evidence="6">RN12</strain>
    </source>
</reference>
<proteinExistence type="inferred from homology"/>
<feature type="transmembrane region" description="Helical" evidence="5">
    <location>
        <begin position="103"/>
        <end position="120"/>
    </location>
</feature>
<feature type="transmembrane region" description="Helical" evidence="5">
    <location>
        <begin position="132"/>
        <end position="158"/>
    </location>
</feature>
<keyword evidence="5" id="KW-1003">Cell membrane</keyword>
<name>A0ABY4S4Z6_AQUTE</name>
<evidence type="ECO:0000256" key="2">
    <source>
        <dbReference type="ARBA" id="ARBA00022692"/>
    </source>
</evidence>
<feature type="transmembrane region" description="Helical" evidence="5">
    <location>
        <begin position="78"/>
        <end position="97"/>
    </location>
</feature>
<dbReference type="EMBL" id="CP097635">
    <property type="protein sequence ID" value="URI08053.1"/>
    <property type="molecule type" value="Genomic_DNA"/>
</dbReference>
<evidence type="ECO:0000256" key="1">
    <source>
        <dbReference type="ARBA" id="ARBA00004141"/>
    </source>
</evidence>
<dbReference type="RefSeq" id="WP_250196275.1">
    <property type="nucleotide sequence ID" value="NZ_CP097635.1"/>
</dbReference>
<dbReference type="Pfam" id="PF01925">
    <property type="entry name" value="TauE"/>
    <property type="match status" value="1"/>
</dbReference>
<keyword evidence="2 5" id="KW-0812">Transmembrane</keyword>
<feature type="transmembrane region" description="Helical" evidence="5">
    <location>
        <begin position="199"/>
        <end position="216"/>
    </location>
</feature>
<accession>A0ABY4S4Z6</accession>
<evidence type="ECO:0000256" key="5">
    <source>
        <dbReference type="RuleBase" id="RU363041"/>
    </source>
</evidence>
<gene>
    <name evidence="6" type="ORF">MW290_05590</name>
</gene>
<dbReference type="PANTHER" id="PTHR43701:SF2">
    <property type="entry name" value="MEMBRANE TRANSPORTER PROTEIN YJNA-RELATED"/>
    <property type="match status" value="1"/>
</dbReference>
<dbReference type="PANTHER" id="PTHR43701">
    <property type="entry name" value="MEMBRANE TRANSPORTER PROTEIN MJ0441-RELATED"/>
    <property type="match status" value="1"/>
</dbReference>
<organism evidence="6 7">
    <name type="scientific">Aquincola tertiaricarbonis</name>
    <dbReference type="NCBI Taxonomy" id="391953"/>
    <lineage>
        <taxon>Bacteria</taxon>
        <taxon>Pseudomonadati</taxon>
        <taxon>Pseudomonadota</taxon>
        <taxon>Betaproteobacteria</taxon>
        <taxon>Burkholderiales</taxon>
        <taxon>Sphaerotilaceae</taxon>
        <taxon>Aquincola</taxon>
    </lineage>
</organism>